<accession>A0A1S3JYG5</accession>
<dbReference type="GO" id="GO:0008270">
    <property type="term" value="F:zinc ion binding"/>
    <property type="evidence" value="ECO:0007669"/>
    <property type="project" value="UniProtKB-KW"/>
</dbReference>
<protein>
    <submittedName>
        <fullName evidence="9 10">TGF-beta-activated kinase 1 and MAP3K7-binding protein 3</fullName>
    </submittedName>
</protein>
<gene>
    <name evidence="9 10" type="primary">LOC106177277</name>
</gene>
<evidence type="ECO:0000256" key="2">
    <source>
        <dbReference type="ARBA" id="ARBA00022771"/>
    </source>
</evidence>
<dbReference type="GO" id="GO:0016301">
    <property type="term" value="F:kinase activity"/>
    <property type="evidence" value="ECO:0007669"/>
    <property type="project" value="UniProtKB-KW"/>
</dbReference>
<dbReference type="SMART" id="SM00547">
    <property type="entry name" value="ZnF_RBZ"/>
    <property type="match status" value="1"/>
</dbReference>
<feature type="domain" description="RanBP2-type" evidence="7">
    <location>
        <begin position="631"/>
        <end position="660"/>
    </location>
</feature>
<organism evidence="8 9">
    <name type="scientific">Lingula anatina</name>
    <name type="common">Brachiopod</name>
    <name type="synonym">Lingula unguis</name>
    <dbReference type="NCBI Taxonomy" id="7574"/>
    <lineage>
        <taxon>Eukaryota</taxon>
        <taxon>Metazoa</taxon>
        <taxon>Spiralia</taxon>
        <taxon>Lophotrochozoa</taxon>
        <taxon>Brachiopoda</taxon>
        <taxon>Linguliformea</taxon>
        <taxon>Lingulata</taxon>
        <taxon>Lingulida</taxon>
        <taxon>Linguloidea</taxon>
        <taxon>Lingulidae</taxon>
        <taxon>Lingula</taxon>
    </lineage>
</organism>
<dbReference type="STRING" id="7574.A0A1S3JYG5"/>
<evidence type="ECO:0000256" key="6">
    <source>
        <dbReference type="SAM" id="MobiDB-lite"/>
    </source>
</evidence>
<keyword evidence="3" id="KW-0862">Zinc</keyword>
<dbReference type="InterPro" id="IPR001876">
    <property type="entry name" value="Znf_RanBP2"/>
</dbReference>
<dbReference type="KEGG" id="lak:106177277"/>
<keyword evidence="9 10" id="KW-0808">Transferase</keyword>
<evidence type="ECO:0000256" key="1">
    <source>
        <dbReference type="ARBA" id="ARBA00022723"/>
    </source>
</evidence>
<feature type="compositionally biased region" description="Low complexity" evidence="6">
    <location>
        <begin position="93"/>
        <end position="109"/>
    </location>
</feature>
<keyword evidence="1" id="KW-0479">Metal-binding</keyword>
<dbReference type="RefSeq" id="XP_013415461.1">
    <property type="nucleotide sequence ID" value="XM_013560007.1"/>
</dbReference>
<evidence type="ECO:0000259" key="7">
    <source>
        <dbReference type="PROSITE" id="PS50199"/>
    </source>
</evidence>
<feature type="coiled-coil region" evidence="5">
    <location>
        <begin position="479"/>
        <end position="545"/>
    </location>
</feature>
<evidence type="ECO:0000313" key="8">
    <source>
        <dbReference type="Proteomes" id="UP000085678"/>
    </source>
</evidence>
<dbReference type="PROSITE" id="PS50199">
    <property type="entry name" value="ZF_RANBP2_2"/>
    <property type="match status" value="1"/>
</dbReference>
<feature type="region of interest" description="Disordered" evidence="6">
    <location>
        <begin position="600"/>
        <end position="630"/>
    </location>
</feature>
<dbReference type="OrthoDB" id="6288762at2759"/>
<feature type="compositionally biased region" description="Polar residues" evidence="6">
    <location>
        <begin position="300"/>
        <end position="343"/>
    </location>
</feature>
<dbReference type="PANTHER" id="PTHR46253:SF1">
    <property type="entry name" value="TAB2"/>
    <property type="match status" value="1"/>
</dbReference>
<feature type="compositionally biased region" description="Low complexity" evidence="6">
    <location>
        <begin position="600"/>
        <end position="618"/>
    </location>
</feature>
<evidence type="ECO:0000256" key="5">
    <source>
        <dbReference type="SAM" id="Coils"/>
    </source>
</evidence>
<dbReference type="Proteomes" id="UP000085678">
    <property type="component" value="Unplaced"/>
</dbReference>
<dbReference type="OMA" id="PAWRSEQ"/>
<feature type="region of interest" description="Disordered" evidence="6">
    <location>
        <begin position="70"/>
        <end position="188"/>
    </location>
</feature>
<feature type="compositionally biased region" description="Low complexity" evidence="6">
    <location>
        <begin position="76"/>
        <end position="86"/>
    </location>
</feature>
<feature type="compositionally biased region" description="Low complexity" evidence="6">
    <location>
        <begin position="260"/>
        <end position="270"/>
    </location>
</feature>
<keyword evidence="8" id="KW-1185">Reference proteome</keyword>
<dbReference type="AlphaFoldDB" id="A0A1S3JYG5"/>
<dbReference type="GeneID" id="106177277"/>
<sequence>MASSAVPLNMHLFHELKQRYPEVSDSVVTSYMKQNRNNRERCIEQLDKESQRALYGEGIENNIQELYIEEEHRSRSGSSSSTGSGSYVFVSKQPLPTQTTTTTTTQTPQRIMQSISMPHLNAENNSRTQSPGPSVRYSPSASAVHLQYDMDGNRSQSPVSVSSSGVGATGSPQRNYTHMNSTPGAFGTSALNRQAAVPYSHSSSQLGHKTAPVMPQTYNPFAGGLQPYPPIPPSQQGMYGNVYNQGAFPRMQYPGSWYSQGAQGTAGQQGPVSMPYYSPSSNFLGPQTSNFTGLPDQRHFSPNSPSHQSATSSQGSIYNPSQTYLEPLQVNVSSPGNQHSYQTPFYVDPLNTSGANRSAPSSHSSTPSTPPYFYQNFPGVMPQAHGSGSRSSTPTGQPQGSHGSTPPFPSPGYGMPEPSQSKNPFVLTHSEAASIPHTPLQPIPSPVGGPPGENLFNRQQSSPEDGYLQALVLHQKARHQRLEKELEPLQQRLICLRKEIDNMETNLQKQRSRARRNSFPTFDDLSKLREQNRKMQIDVEVYAREIDIHQVPLGIVDPVEQQNFYGNMGSTGPQGPFAHQTQHTALSRVQSDIRRLPISEAPSVVPPSSSSIPSPTTPLVTQPQQAQQEEEEAQWSCSACTFLNHPALDKCECCEMPRVPQIGVHGN</sequence>
<evidence type="ECO:0000313" key="9">
    <source>
        <dbReference type="RefSeq" id="XP_013415460.1"/>
    </source>
</evidence>
<feature type="compositionally biased region" description="Low complexity" evidence="6">
    <location>
        <begin position="155"/>
        <end position="171"/>
    </location>
</feature>
<evidence type="ECO:0000256" key="3">
    <source>
        <dbReference type="ARBA" id="ARBA00022833"/>
    </source>
</evidence>
<feature type="compositionally biased region" description="Polar residues" evidence="6">
    <location>
        <begin position="386"/>
        <end position="404"/>
    </location>
</feature>
<evidence type="ECO:0000313" key="10">
    <source>
        <dbReference type="RefSeq" id="XP_013415461.1"/>
    </source>
</evidence>
<dbReference type="PROSITE" id="PS01358">
    <property type="entry name" value="ZF_RANBP2_1"/>
    <property type="match status" value="1"/>
</dbReference>
<dbReference type="PANTHER" id="PTHR46253">
    <property type="entry name" value="TGF-BETA-ACTIVATED KINASE 1 AND MAP3K7-BINDING PROTEIN TAB"/>
    <property type="match status" value="1"/>
</dbReference>
<feature type="region of interest" description="Disordered" evidence="6">
    <location>
        <begin position="260"/>
        <end position="279"/>
    </location>
</feature>
<evidence type="ECO:0000256" key="4">
    <source>
        <dbReference type="PROSITE-ProRule" id="PRU00322"/>
    </source>
</evidence>
<dbReference type="RefSeq" id="XP_013415460.1">
    <property type="nucleotide sequence ID" value="XM_013560006.1"/>
</dbReference>
<feature type="compositionally biased region" description="Low complexity" evidence="6">
    <location>
        <begin position="358"/>
        <end position="367"/>
    </location>
</feature>
<feature type="region of interest" description="Disordered" evidence="6">
    <location>
        <begin position="285"/>
        <end position="424"/>
    </location>
</feature>
<name>A0A1S3JYG5_LINAN</name>
<reference evidence="9 10" key="1">
    <citation type="submission" date="2025-04" db="UniProtKB">
        <authorList>
            <consortium name="RefSeq"/>
        </authorList>
    </citation>
    <scope>IDENTIFICATION</scope>
    <source>
        <tissue evidence="9 10">Gonads</tissue>
    </source>
</reference>
<feature type="compositionally biased region" description="Polar residues" evidence="6">
    <location>
        <begin position="172"/>
        <end position="183"/>
    </location>
</feature>
<dbReference type="Gene3D" id="1.10.8.10">
    <property type="entry name" value="DNA helicase RuvA subunit, C-terminal domain"/>
    <property type="match status" value="1"/>
</dbReference>
<dbReference type="Gene3D" id="4.10.1060.10">
    <property type="entry name" value="Zinc finger, RanBP2-type"/>
    <property type="match status" value="1"/>
</dbReference>
<feature type="compositionally biased region" description="Pro residues" evidence="6">
    <location>
        <begin position="439"/>
        <end position="449"/>
    </location>
</feature>
<keyword evidence="2 4" id="KW-0863">Zinc-finger</keyword>
<feature type="compositionally biased region" description="Polar residues" evidence="6">
    <location>
        <begin position="110"/>
        <end position="141"/>
    </location>
</feature>
<feature type="region of interest" description="Disordered" evidence="6">
    <location>
        <begin position="436"/>
        <end position="461"/>
    </location>
</feature>
<keyword evidence="5" id="KW-0175">Coiled coil</keyword>
<dbReference type="SUPFAM" id="SSF90209">
    <property type="entry name" value="Ran binding protein zinc finger-like"/>
    <property type="match status" value="1"/>
</dbReference>
<dbReference type="InterPro" id="IPR036443">
    <property type="entry name" value="Znf_RanBP2_sf"/>
</dbReference>
<proteinExistence type="predicted"/>
<keyword evidence="9 10" id="KW-0418">Kinase</keyword>